<gene>
    <name evidence="1" type="ORF">GIX77_09205</name>
</gene>
<name>A0A7X2G5E7_LIMRT</name>
<reference evidence="1 2" key="1">
    <citation type="submission" date="2019-11" db="EMBL/GenBank/DDBJ databases">
        <title>Draft genome sequence of 12 host-associated Lactobacillus reuteri rodent strains.</title>
        <authorList>
            <person name="Zhang S."/>
            <person name="Ozcam M."/>
            <person name="Van Pijkeren J.P."/>
        </authorList>
    </citation>
    <scope>NUCLEOTIDE SEQUENCE [LARGE SCALE GENOMIC DNA]</scope>
    <source>
        <strain evidence="1 2">CR</strain>
    </source>
</reference>
<proteinExistence type="predicted"/>
<evidence type="ECO:0008006" key="3">
    <source>
        <dbReference type="Google" id="ProtNLM"/>
    </source>
</evidence>
<protein>
    <recommendedName>
        <fullName evidence="3">Transposase</fullName>
    </recommendedName>
</protein>
<accession>A0A7X2G5E7</accession>
<dbReference type="EMBL" id="WJMX01000019">
    <property type="protein sequence ID" value="MRH80937.1"/>
    <property type="molecule type" value="Genomic_DNA"/>
</dbReference>
<organism evidence="1 2">
    <name type="scientific">Limosilactobacillus reuteri</name>
    <name type="common">Lactobacillus reuteri</name>
    <dbReference type="NCBI Taxonomy" id="1598"/>
    <lineage>
        <taxon>Bacteria</taxon>
        <taxon>Bacillati</taxon>
        <taxon>Bacillota</taxon>
        <taxon>Bacilli</taxon>
        <taxon>Lactobacillales</taxon>
        <taxon>Lactobacillaceae</taxon>
        <taxon>Limosilactobacillus</taxon>
    </lineage>
</organism>
<sequence>MPLNNNLVEKSIQPSTLIRKIAYSQKMKRVPRRTLSNIA</sequence>
<evidence type="ECO:0000313" key="2">
    <source>
        <dbReference type="Proteomes" id="UP000470878"/>
    </source>
</evidence>
<evidence type="ECO:0000313" key="1">
    <source>
        <dbReference type="EMBL" id="MRH80937.1"/>
    </source>
</evidence>
<dbReference type="RefSeq" id="WP_153703548.1">
    <property type="nucleotide sequence ID" value="NZ_JAJGTL010000113.1"/>
</dbReference>
<dbReference type="AlphaFoldDB" id="A0A7X2G5E7"/>
<comment type="caution">
    <text evidence="1">The sequence shown here is derived from an EMBL/GenBank/DDBJ whole genome shotgun (WGS) entry which is preliminary data.</text>
</comment>
<dbReference type="Proteomes" id="UP000470878">
    <property type="component" value="Unassembled WGS sequence"/>
</dbReference>